<dbReference type="CDD" id="cd03232">
    <property type="entry name" value="ABCG_PDR_domain2"/>
    <property type="match status" value="1"/>
</dbReference>
<evidence type="ECO:0000256" key="3">
    <source>
        <dbReference type="ARBA" id="ARBA00022448"/>
    </source>
</evidence>
<feature type="transmembrane region" description="Helical" evidence="10">
    <location>
        <begin position="619"/>
        <end position="641"/>
    </location>
</feature>
<name>S8EVE9_FOMSC</name>
<dbReference type="Pfam" id="PF14510">
    <property type="entry name" value="ABC_trans_N"/>
    <property type="match status" value="1"/>
</dbReference>
<dbReference type="InterPro" id="IPR013525">
    <property type="entry name" value="ABC2_TM"/>
</dbReference>
<dbReference type="GO" id="GO:0016020">
    <property type="term" value="C:membrane"/>
    <property type="evidence" value="ECO:0007669"/>
    <property type="project" value="UniProtKB-SubCell"/>
</dbReference>
<feature type="transmembrane region" description="Helical" evidence="10">
    <location>
        <begin position="507"/>
        <end position="527"/>
    </location>
</feature>
<evidence type="ECO:0000313" key="12">
    <source>
        <dbReference type="EMBL" id="EPS93630.1"/>
    </source>
</evidence>
<comment type="similarity">
    <text evidence="2">Belongs to the ABC transporter superfamily. ABCG family. PDR (TC 3.A.1.205) subfamily.</text>
</comment>
<dbReference type="InterPro" id="IPR003439">
    <property type="entry name" value="ABC_transporter-like_ATP-bd"/>
</dbReference>
<dbReference type="InterPro" id="IPR043926">
    <property type="entry name" value="ABCG_dom"/>
</dbReference>
<dbReference type="SMART" id="SM00382">
    <property type="entry name" value="AAA"/>
    <property type="match status" value="2"/>
</dbReference>
<feature type="transmembrane region" description="Helical" evidence="10">
    <location>
        <begin position="1438"/>
        <end position="1459"/>
    </location>
</feature>
<comment type="subcellular location">
    <subcellularLocation>
        <location evidence="1">Membrane</location>
        <topology evidence="1">Multi-pass membrane protein</topology>
    </subcellularLocation>
</comment>
<feature type="domain" description="ABC transporter" evidence="11">
    <location>
        <begin position="844"/>
        <end position="1081"/>
    </location>
</feature>
<evidence type="ECO:0000256" key="10">
    <source>
        <dbReference type="SAM" id="Phobius"/>
    </source>
</evidence>
<evidence type="ECO:0000256" key="1">
    <source>
        <dbReference type="ARBA" id="ARBA00004141"/>
    </source>
</evidence>
<feature type="transmembrane region" description="Helical" evidence="10">
    <location>
        <begin position="647"/>
        <end position="666"/>
    </location>
</feature>
<reference evidence="12 13" key="1">
    <citation type="journal article" date="2012" name="Science">
        <title>The Paleozoic origin of enzymatic lignin decomposition reconstructed from 31 fungal genomes.</title>
        <authorList>
            <person name="Floudas D."/>
            <person name="Binder M."/>
            <person name="Riley R."/>
            <person name="Barry K."/>
            <person name="Blanchette R.A."/>
            <person name="Henrissat B."/>
            <person name="Martinez A.T."/>
            <person name="Otillar R."/>
            <person name="Spatafora J.W."/>
            <person name="Yadav J.S."/>
            <person name="Aerts A."/>
            <person name="Benoit I."/>
            <person name="Boyd A."/>
            <person name="Carlson A."/>
            <person name="Copeland A."/>
            <person name="Coutinho P.M."/>
            <person name="de Vries R.P."/>
            <person name="Ferreira P."/>
            <person name="Findley K."/>
            <person name="Foster B."/>
            <person name="Gaskell J."/>
            <person name="Glotzer D."/>
            <person name="Gorecki P."/>
            <person name="Heitman J."/>
            <person name="Hesse C."/>
            <person name="Hori C."/>
            <person name="Igarashi K."/>
            <person name="Jurgens J.A."/>
            <person name="Kallen N."/>
            <person name="Kersten P."/>
            <person name="Kohler A."/>
            <person name="Kuees U."/>
            <person name="Kumar T.K.A."/>
            <person name="Kuo A."/>
            <person name="LaButti K."/>
            <person name="Larrondo L.F."/>
            <person name="Lindquist E."/>
            <person name="Ling A."/>
            <person name="Lombard V."/>
            <person name="Lucas S."/>
            <person name="Lundell T."/>
            <person name="Martin R."/>
            <person name="McLaughlin D.J."/>
            <person name="Morgenstern I."/>
            <person name="Morin E."/>
            <person name="Murat C."/>
            <person name="Nagy L.G."/>
            <person name="Nolan M."/>
            <person name="Ohm R.A."/>
            <person name="Patyshakuliyeva A."/>
            <person name="Rokas A."/>
            <person name="Ruiz-Duenas F.J."/>
            <person name="Sabat G."/>
            <person name="Salamov A."/>
            <person name="Samejima M."/>
            <person name="Schmutz J."/>
            <person name="Slot J.C."/>
            <person name="St John F."/>
            <person name="Stenlid J."/>
            <person name="Sun H."/>
            <person name="Sun S."/>
            <person name="Syed K."/>
            <person name="Tsang A."/>
            <person name="Wiebenga A."/>
            <person name="Young D."/>
            <person name="Pisabarro A."/>
            <person name="Eastwood D.C."/>
            <person name="Martin F."/>
            <person name="Cullen D."/>
            <person name="Grigoriev I.V."/>
            <person name="Hibbett D.S."/>
        </authorList>
    </citation>
    <scope>NUCLEOTIDE SEQUENCE</scope>
    <source>
        <strain evidence="13">FP-58527</strain>
    </source>
</reference>
<dbReference type="Pfam" id="PF01061">
    <property type="entry name" value="ABC2_membrane"/>
    <property type="match status" value="2"/>
</dbReference>
<dbReference type="Pfam" id="PF19055">
    <property type="entry name" value="ABC2_membrane_7"/>
    <property type="match status" value="1"/>
</dbReference>
<dbReference type="InterPro" id="IPR029481">
    <property type="entry name" value="ABC_trans_N"/>
</dbReference>
<evidence type="ECO:0000256" key="4">
    <source>
        <dbReference type="ARBA" id="ARBA00022692"/>
    </source>
</evidence>
<dbReference type="PANTHER" id="PTHR19241">
    <property type="entry name" value="ATP-BINDING CASSETTE TRANSPORTER"/>
    <property type="match status" value="1"/>
</dbReference>
<keyword evidence="4 10" id="KW-0812">Transmembrane</keyword>
<evidence type="ECO:0000256" key="6">
    <source>
        <dbReference type="ARBA" id="ARBA00022840"/>
    </source>
</evidence>
<keyword evidence="13" id="KW-1185">Reference proteome</keyword>
<keyword evidence="8 10" id="KW-0472">Membrane</keyword>
<dbReference type="SUPFAM" id="SSF52540">
    <property type="entry name" value="P-loop containing nucleoside triphosphate hydrolases"/>
    <property type="match status" value="2"/>
</dbReference>
<protein>
    <recommendedName>
        <fullName evidence="11">ABC transporter domain-containing protein</fullName>
    </recommendedName>
</protein>
<dbReference type="HOGENOM" id="CLU_000604_35_0_1"/>
<evidence type="ECO:0000256" key="2">
    <source>
        <dbReference type="ARBA" id="ARBA00006012"/>
    </source>
</evidence>
<evidence type="ECO:0000256" key="9">
    <source>
        <dbReference type="SAM" id="MobiDB-lite"/>
    </source>
</evidence>
<dbReference type="FunFam" id="3.40.50.300:FF:000054">
    <property type="entry name" value="ABC multidrug transporter atrF"/>
    <property type="match status" value="1"/>
</dbReference>
<dbReference type="InterPro" id="IPR034001">
    <property type="entry name" value="ABCG_PDR_1"/>
</dbReference>
<evidence type="ECO:0000256" key="5">
    <source>
        <dbReference type="ARBA" id="ARBA00022741"/>
    </source>
</evidence>
<keyword evidence="7 10" id="KW-1133">Transmembrane helix</keyword>
<evidence type="ECO:0000313" key="13">
    <source>
        <dbReference type="Proteomes" id="UP000015241"/>
    </source>
</evidence>
<dbReference type="PROSITE" id="PS00211">
    <property type="entry name" value="ABC_TRANSPORTER_1"/>
    <property type="match status" value="1"/>
</dbReference>
<feature type="transmembrane region" description="Helical" evidence="10">
    <location>
        <begin position="1315"/>
        <end position="1334"/>
    </location>
</feature>
<feature type="transmembrane region" description="Helical" evidence="10">
    <location>
        <begin position="752"/>
        <end position="773"/>
    </location>
</feature>
<dbReference type="InterPro" id="IPR003593">
    <property type="entry name" value="AAA+_ATPase"/>
</dbReference>
<dbReference type="FunCoup" id="S8EVE9">
    <property type="interactions" value="104"/>
</dbReference>
<dbReference type="InterPro" id="IPR010929">
    <property type="entry name" value="PDR_CDR_ABC"/>
</dbReference>
<keyword evidence="3" id="KW-0813">Transport</keyword>
<accession>S8EVE9</accession>
<feature type="transmembrane region" description="Helical" evidence="10">
    <location>
        <begin position="581"/>
        <end position="607"/>
    </location>
</feature>
<dbReference type="STRING" id="743788.S8EVE9"/>
<dbReference type="InParanoid" id="S8EVE9"/>
<feature type="region of interest" description="Disordered" evidence="9">
    <location>
        <begin position="58"/>
        <end position="90"/>
    </location>
</feature>
<dbReference type="PROSITE" id="PS50893">
    <property type="entry name" value="ABC_TRANSPORTER_2"/>
    <property type="match status" value="2"/>
</dbReference>
<dbReference type="GO" id="GO:0016887">
    <property type="term" value="F:ATP hydrolysis activity"/>
    <property type="evidence" value="ECO:0007669"/>
    <property type="project" value="InterPro"/>
</dbReference>
<dbReference type="OrthoDB" id="245989at2759"/>
<feature type="transmembrane region" description="Helical" evidence="10">
    <location>
        <begin position="1286"/>
        <end position="1309"/>
    </location>
</feature>
<dbReference type="eggNOG" id="KOG0065">
    <property type="taxonomic scope" value="Eukaryota"/>
</dbReference>
<feature type="transmembrane region" description="Helical" evidence="10">
    <location>
        <begin position="539"/>
        <end position="561"/>
    </location>
</feature>
<dbReference type="GO" id="GO:0140359">
    <property type="term" value="F:ABC-type transporter activity"/>
    <property type="evidence" value="ECO:0007669"/>
    <property type="project" value="InterPro"/>
</dbReference>
<dbReference type="Proteomes" id="UP000015241">
    <property type="component" value="Unassembled WGS sequence"/>
</dbReference>
<evidence type="ECO:0000256" key="7">
    <source>
        <dbReference type="ARBA" id="ARBA00022989"/>
    </source>
</evidence>
<organism evidence="12 13">
    <name type="scientific">Fomitopsis schrenkii</name>
    <name type="common">Brown rot fungus</name>
    <dbReference type="NCBI Taxonomy" id="2126942"/>
    <lineage>
        <taxon>Eukaryota</taxon>
        <taxon>Fungi</taxon>
        <taxon>Dikarya</taxon>
        <taxon>Basidiomycota</taxon>
        <taxon>Agaricomycotina</taxon>
        <taxon>Agaricomycetes</taxon>
        <taxon>Polyporales</taxon>
        <taxon>Fomitopsis</taxon>
    </lineage>
</organism>
<keyword evidence="6" id="KW-0067">ATP-binding</keyword>
<dbReference type="InterPro" id="IPR027417">
    <property type="entry name" value="P-loop_NTPase"/>
</dbReference>
<keyword evidence="5" id="KW-0547">Nucleotide-binding</keyword>
<dbReference type="Pfam" id="PF06422">
    <property type="entry name" value="PDR_CDR"/>
    <property type="match status" value="2"/>
</dbReference>
<feature type="domain" description="ABC transporter" evidence="11">
    <location>
        <begin position="143"/>
        <end position="393"/>
    </location>
</feature>
<feature type="region of interest" description="Disordered" evidence="9">
    <location>
        <begin position="800"/>
        <end position="825"/>
    </location>
</feature>
<feature type="transmembrane region" description="Helical" evidence="10">
    <location>
        <begin position="1244"/>
        <end position="1274"/>
    </location>
</feature>
<dbReference type="CDD" id="cd03233">
    <property type="entry name" value="ABCG_PDR_domain1"/>
    <property type="match status" value="1"/>
</dbReference>
<dbReference type="Gene3D" id="3.40.50.300">
    <property type="entry name" value="P-loop containing nucleotide triphosphate hydrolases"/>
    <property type="match status" value="2"/>
</dbReference>
<dbReference type="InterPro" id="IPR034003">
    <property type="entry name" value="ABCG_PDR_2"/>
</dbReference>
<feature type="transmembrane region" description="Helical" evidence="10">
    <location>
        <begin position="1206"/>
        <end position="1224"/>
    </location>
</feature>
<dbReference type="EMBL" id="KE504264">
    <property type="protein sequence ID" value="EPS93630.1"/>
    <property type="molecule type" value="Genomic_DNA"/>
</dbReference>
<evidence type="ECO:0000259" key="11">
    <source>
        <dbReference type="PROSITE" id="PS50893"/>
    </source>
</evidence>
<proteinExistence type="inferred from homology"/>
<dbReference type="Pfam" id="PF00005">
    <property type="entry name" value="ABC_tran"/>
    <property type="match status" value="2"/>
</dbReference>
<gene>
    <name evidence="12" type="ORF">FOMPIDRAFT_1039026</name>
</gene>
<feature type="transmembrane region" description="Helical" evidence="10">
    <location>
        <begin position="1174"/>
        <end position="1194"/>
    </location>
</feature>
<feature type="compositionally biased region" description="Polar residues" evidence="9">
    <location>
        <begin position="811"/>
        <end position="821"/>
    </location>
</feature>
<dbReference type="InterPro" id="IPR017871">
    <property type="entry name" value="ABC_transporter-like_CS"/>
</dbReference>
<dbReference type="GO" id="GO:0005524">
    <property type="term" value="F:ATP binding"/>
    <property type="evidence" value="ECO:0007669"/>
    <property type="project" value="UniProtKB-KW"/>
</dbReference>
<sequence length="1478" mass="164235">MFTTLSTSPRYPSAPPPLFTTSTLMTAHMIIARQRHVSLGHFDPSGVDELRRTMSRISEKRAPSTHLVPTGASHHSSSDSDHTLAPGEGPFDFEKALQQTVRRLDESDIKRRELGVVFDDLRVVGLGASANYQPTVGSTLNPFHIFDAIKLMRHPPVKDILTGFEGCVKPGEMLLVLGRPGAGCSTLLKALANQRHDYHKVLGDVWYDDFTPEEIEKHYRGDIQYSPEDDVHFPTLTVRQTLDFAAKTRTPQVRLGESREEHRNHIIETLTTIFGLRHVKDTLVGDASVRGVSGGEKKRVSISEVLAARSLLTSWDNSTRGLDASTALEFVRALRLATDIGRVSTIVSIYQAGEQLYDLFDKVCVIHEGKMAYFGPASRARQYFIDMGYEPANRQTTADFLVAVTDPNGRILRADHHGPPPPRTAVEFAAYFKNSELGRLNRQDMLQYREQASGMQEKKQMYRLSHSAEHAKTVPKKSPYIISIAMQARALMLRRWQIIQGAMATQVIQALSYIFQGIIVGTIFLRLDNNTATFFSKGGVIFFALLFAALSSMAEIPALFVQRPIVQRHSRAAMYHPFVESLALTLVDIPITAFTLILFTIIVYFLVGLQETAGKYFTLLLFVITMTITMKAWFRALAALFSSAAPAQAVAGVSVLVLTIYAGYSIPQPSMIGALRWITYINPLKYGFEALIVNEFHGLEAACVQIVPSGPGYENVTIANQVCTTVGSVPGQAFVNGMSYVSGSFGYEYSHLWRNFGIICVFAIGFISILLWLSEYNLSVAGDSSVTLFKRGSQVKLGQPKDVADEEKVGMSSSDGASTRQAAEGVATETAKAVEKAPVERNTFSFENLTYVVPVHGGHRKLLDNVSGYVAPGKLTALMGESGAGKTTLLNVLSERTSGGVVTGQRLMNGQALPVDFRSQTGYVQQMDTHLPTATVREALLFSAKLRQPASVSIEEKEAWVDKCLEMCGLEDYADAIVGSLGVEHRKRTTIGVELVAKPSLIFLDEPTSGLDSQSAWAIVCFLRSLADAGQSIVCTIHQPSAELFEVFDRLLLLRKGGQTVYFGDLGHKSTTLINYFETHGGRTCGETENPAEYILDVIGAGATATTDIEWYEEWKNSQDAQTVNKELEQVNAEGRTRPPVQAAITGAYPTRWGYQLSTLLYRDFQFRWRDPSYMMAKIGVNIAAGLLIGFTFFKAKDSIQGTQNKLFAIFMSTILSVPLSNQLQVPFLDSRSLYEIRERHSSMYSWTAFLTSQILVEIPWNILGSTLYFLCWYWTVGFPSDRGGFTYLMLGIAFPLYYITIGQAVAAMCPSAEIAALVFSFLFSFVLSFNGVLQPFRELGWWRWMYRLSPFTYLIEAMLGQGIGHSEITCAAKELATIEPPSGQTCGEYMGAFIEASGGYLTNENDTSSCHYCAYRTTDAFLEQSFNIYYSHHWRDFGIFCAYILFNVACIYIFSWLFRFRSGSVIGWVKNHILRRH</sequence>
<evidence type="ECO:0000256" key="8">
    <source>
        <dbReference type="ARBA" id="ARBA00023136"/>
    </source>
</evidence>